<feature type="transmembrane region" description="Helical" evidence="6">
    <location>
        <begin position="276"/>
        <end position="304"/>
    </location>
</feature>
<dbReference type="KEGG" id="lbc:LACBIDRAFT_307380"/>
<dbReference type="EMBL" id="DS547125">
    <property type="protein sequence ID" value="EDR03206.1"/>
    <property type="molecule type" value="Genomic_DNA"/>
</dbReference>
<feature type="region of interest" description="Disordered" evidence="5">
    <location>
        <begin position="51"/>
        <end position="72"/>
    </location>
</feature>
<organism evidence="8">
    <name type="scientific">Laccaria bicolor (strain S238N-H82 / ATCC MYA-4686)</name>
    <name type="common">Bicoloured deceiver</name>
    <name type="synonym">Laccaria laccata var. bicolor</name>
    <dbReference type="NCBI Taxonomy" id="486041"/>
    <lineage>
        <taxon>Eukaryota</taxon>
        <taxon>Fungi</taxon>
        <taxon>Dikarya</taxon>
        <taxon>Basidiomycota</taxon>
        <taxon>Agaricomycotina</taxon>
        <taxon>Agaricomycetes</taxon>
        <taxon>Agaricomycetidae</taxon>
        <taxon>Agaricales</taxon>
        <taxon>Agaricineae</taxon>
        <taxon>Hydnangiaceae</taxon>
        <taxon>Laccaria</taxon>
    </lineage>
</organism>
<dbReference type="GeneID" id="6081635"/>
<dbReference type="Gene3D" id="1.20.1250.20">
    <property type="entry name" value="MFS general substrate transporter like domains"/>
    <property type="match status" value="2"/>
</dbReference>
<feature type="transmembrane region" description="Helical" evidence="6">
    <location>
        <begin position="316"/>
        <end position="335"/>
    </location>
</feature>
<feature type="transmembrane region" description="Helical" evidence="6">
    <location>
        <begin position="438"/>
        <end position="457"/>
    </location>
</feature>
<dbReference type="InterPro" id="IPR011701">
    <property type="entry name" value="MFS"/>
</dbReference>
<evidence type="ECO:0000256" key="3">
    <source>
        <dbReference type="ARBA" id="ARBA00022989"/>
    </source>
</evidence>
<feature type="transmembrane region" description="Helical" evidence="6">
    <location>
        <begin position="347"/>
        <end position="367"/>
    </location>
</feature>
<keyword evidence="3 6" id="KW-1133">Transmembrane helix</keyword>
<gene>
    <name evidence="7" type="ORF">LACBIDRAFT_307380</name>
</gene>
<dbReference type="Proteomes" id="UP000001194">
    <property type="component" value="Unassembled WGS sequence"/>
</dbReference>
<dbReference type="RefSeq" id="XP_001886002.1">
    <property type="nucleotide sequence ID" value="XM_001885967.1"/>
</dbReference>
<evidence type="ECO:0000256" key="5">
    <source>
        <dbReference type="SAM" id="MobiDB-lite"/>
    </source>
</evidence>
<evidence type="ECO:0000256" key="1">
    <source>
        <dbReference type="ARBA" id="ARBA00004141"/>
    </source>
</evidence>
<dbReference type="SUPFAM" id="SSF103473">
    <property type="entry name" value="MFS general substrate transporter"/>
    <property type="match status" value="1"/>
</dbReference>
<feature type="transmembrane region" description="Helical" evidence="6">
    <location>
        <begin position="614"/>
        <end position="636"/>
    </location>
</feature>
<dbReference type="Pfam" id="PF07690">
    <property type="entry name" value="MFS_1"/>
    <property type="match status" value="1"/>
</dbReference>
<evidence type="ECO:0000256" key="6">
    <source>
        <dbReference type="SAM" id="Phobius"/>
    </source>
</evidence>
<evidence type="ECO:0000313" key="8">
    <source>
        <dbReference type="Proteomes" id="UP000001194"/>
    </source>
</evidence>
<dbReference type="OrthoDB" id="3026777at2759"/>
<name>B0DQ03_LACBS</name>
<evidence type="ECO:0000256" key="2">
    <source>
        <dbReference type="ARBA" id="ARBA00022692"/>
    </source>
</evidence>
<evidence type="ECO:0000256" key="4">
    <source>
        <dbReference type="ARBA" id="ARBA00023136"/>
    </source>
</evidence>
<dbReference type="GO" id="GO:0022857">
    <property type="term" value="F:transmembrane transporter activity"/>
    <property type="evidence" value="ECO:0007669"/>
    <property type="project" value="InterPro"/>
</dbReference>
<reference evidence="7 8" key="1">
    <citation type="journal article" date="2008" name="Nature">
        <title>The genome of Laccaria bicolor provides insights into mycorrhizal symbiosis.</title>
        <authorList>
            <person name="Martin F."/>
            <person name="Aerts A."/>
            <person name="Ahren D."/>
            <person name="Brun A."/>
            <person name="Danchin E.G.J."/>
            <person name="Duchaussoy F."/>
            <person name="Gibon J."/>
            <person name="Kohler A."/>
            <person name="Lindquist E."/>
            <person name="Pereda V."/>
            <person name="Salamov A."/>
            <person name="Shapiro H.J."/>
            <person name="Wuyts J."/>
            <person name="Blaudez D."/>
            <person name="Buee M."/>
            <person name="Brokstein P."/>
            <person name="Canbaeck B."/>
            <person name="Cohen D."/>
            <person name="Courty P.E."/>
            <person name="Coutinho P.M."/>
            <person name="Delaruelle C."/>
            <person name="Detter J.C."/>
            <person name="Deveau A."/>
            <person name="DiFazio S."/>
            <person name="Duplessis S."/>
            <person name="Fraissinet-Tachet L."/>
            <person name="Lucic E."/>
            <person name="Frey-Klett P."/>
            <person name="Fourrey C."/>
            <person name="Feussner I."/>
            <person name="Gay G."/>
            <person name="Grimwood J."/>
            <person name="Hoegger P.J."/>
            <person name="Jain P."/>
            <person name="Kilaru S."/>
            <person name="Labbe J."/>
            <person name="Lin Y.C."/>
            <person name="Legue V."/>
            <person name="Le Tacon F."/>
            <person name="Marmeisse R."/>
            <person name="Melayah D."/>
            <person name="Montanini B."/>
            <person name="Muratet M."/>
            <person name="Nehls U."/>
            <person name="Niculita-Hirzel H."/>
            <person name="Oudot-Le Secq M.P."/>
            <person name="Peter M."/>
            <person name="Quesneville H."/>
            <person name="Rajashekar B."/>
            <person name="Reich M."/>
            <person name="Rouhier N."/>
            <person name="Schmutz J."/>
            <person name="Yin T."/>
            <person name="Chalot M."/>
            <person name="Henrissat B."/>
            <person name="Kuees U."/>
            <person name="Lucas S."/>
            <person name="Van de Peer Y."/>
            <person name="Podila G.K."/>
            <person name="Polle A."/>
            <person name="Pukkila P.J."/>
            <person name="Richardson P.M."/>
            <person name="Rouze P."/>
            <person name="Sanders I.R."/>
            <person name="Stajich J.E."/>
            <person name="Tunlid A."/>
            <person name="Tuskan G."/>
            <person name="Grigoriev I.V."/>
        </authorList>
    </citation>
    <scope>NUCLEOTIDE SEQUENCE [LARGE SCALE GENOMIC DNA]</scope>
    <source>
        <strain evidence="8">S238N-H82 / ATCC MYA-4686</strain>
    </source>
</reference>
<proteinExistence type="predicted"/>
<dbReference type="PANTHER" id="PTHR23507:SF1">
    <property type="entry name" value="FI18259P1-RELATED"/>
    <property type="match status" value="1"/>
</dbReference>
<keyword evidence="4 6" id="KW-0472">Membrane</keyword>
<feature type="transmembrane region" description="Helical" evidence="6">
    <location>
        <begin position="648"/>
        <end position="667"/>
    </location>
</feature>
<accession>B0DQ03</accession>
<dbReference type="FunCoup" id="B0DQ03">
    <property type="interactions" value="26"/>
</dbReference>
<feature type="transmembrane region" description="Helical" evidence="6">
    <location>
        <begin position="248"/>
        <end position="270"/>
    </location>
</feature>
<keyword evidence="8" id="KW-1185">Reference proteome</keyword>
<evidence type="ECO:0000313" key="7">
    <source>
        <dbReference type="EMBL" id="EDR03206.1"/>
    </source>
</evidence>
<sequence length="702" mass="76196">MHTSHSRSRHIASSSVPYVPQAESLILPDGAVGEEAAELLNEFVHPNHHHDEGTIIGLEDDDGNSDDNLTDKKAGKLPWWKKPSPWWLLAIMPFTSIAMSATMAPRIEIYTILACSVHKPDIFKQSFPGLELGLVEERRQLPTDPSTQLIDRIYLPYLTNKLGQATNTSVPTKPNLCASDPVVQAAVAKLTAGAFSDLDCTPTSAYLVLFPDGPSSFLSVIATCTGILACITTGWWGSFSDRYGRLRVMGISVFGLLLTDFNFIMVALFSKRIPGGYWFLTVGPAVEGLLGGMTSASAAMHAYMADTTHEGSRSRILSLSLGLLFSGMAVGPLLGGLLTRFTGNVLSVFYVATAVHAVYALLVWVAIPESLTKKDMAEAKAKYNEEMHDLARERDLNPTVGFLVKLKRIFSFLSPLTIFTPGIERAEENPLKKPRRNWNLTLMALGYGSTVSVMGSYSYKFQYAASTFGWSSETLGYWLSLVGAARAVFLTLVLPVIIKLFKPKPLIVEFPPEPVEAQPLLSFNSGGSEASSSRSRTASPMKKEIHSPAFDLGLARASLVVEIISYTFMALAPTPFTFTVFGMLSAMGAGFSPAVQSVTLAMYSRKGGTEVGRLFGALSVVQALCSQILGPSLYGLVYMKTVATFPRAIFAMTVASVVLSFTLFSLVRLPKDRPSSRVTNTDVDAEETSAAHFQEQTLVEGQ</sequence>
<dbReference type="InterPro" id="IPR036259">
    <property type="entry name" value="MFS_trans_sf"/>
</dbReference>
<feature type="transmembrane region" description="Helical" evidence="6">
    <location>
        <begin position="477"/>
        <end position="498"/>
    </location>
</feature>
<feature type="transmembrane region" description="Helical" evidence="6">
    <location>
        <begin position="578"/>
        <end position="602"/>
    </location>
</feature>
<comment type="subcellular location">
    <subcellularLocation>
        <location evidence="1">Membrane</location>
        <topology evidence="1">Multi-pass membrane protein</topology>
    </subcellularLocation>
</comment>
<dbReference type="GO" id="GO:0016020">
    <property type="term" value="C:membrane"/>
    <property type="evidence" value="ECO:0007669"/>
    <property type="project" value="UniProtKB-SubCell"/>
</dbReference>
<keyword evidence="2 6" id="KW-0812">Transmembrane</keyword>
<dbReference type="PANTHER" id="PTHR23507">
    <property type="entry name" value="ZGC:174356"/>
    <property type="match status" value="1"/>
</dbReference>
<dbReference type="HOGENOM" id="CLU_017517_1_0_1"/>
<feature type="transmembrane region" description="Helical" evidence="6">
    <location>
        <begin position="216"/>
        <end position="236"/>
    </location>
</feature>
<dbReference type="InParanoid" id="B0DQ03"/>
<dbReference type="AlphaFoldDB" id="B0DQ03"/>
<protein>
    <submittedName>
        <fullName evidence="7">Predicted protein</fullName>
    </submittedName>
</protein>